<name>F7YA14_MESOW</name>
<dbReference type="Proteomes" id="UP000001623">
    <property type="component" value="Chromosome"/>
</dbReference>
<protein>
    <submittedName>
        <fullName evidence="3">Uncharacterized protein</fullName>
    </submittedName>
</protein>
<dbReference type="AlphaFoldDB" id="F7YA14"/>
<proteinExistence type="predicted"/>
<evidence type="ECO:0000256" key="2">
    <source>
        <dbReference type="SAM" id="MobiDB-lite"/>
    </source>
</evidence>
<feature type="region of interest" description="Disordered" evidence="2">
    <location>
        <begin position="87"/>
        <end position="128"/>
    </location>
</feature>
<sequence>MVKLREHEKAAVFSILVRQLEAQELKAAAEREIAAANERVAAAQAIMANVRPALAVFGFDTGAGKLWDIVKEAIGVERYNTAFEVAKGEQNESRTGASGESQQSKTEDTGKGEGSGHSRNVDESHTPKIKDIVLERLRQAGDAGARASEIKEFVSAQGIEMHEKTVGMTLYRLSNEGSVHREGRTWVFIPESERDDRGLVAEGTSEPSSSATSFFE</sequence>
<dbReference type="HOGENOM" id="CLU_1276400_0_0_5"/>
<feature type="compositionally biased region" description="Polar residues" evidence="2">
    <location>
        <begin position="205"/>
        <end position="216"/>
    </location>
</feature>
<reference evidence="3 4" key="1">
    <citation type="submission" date="2010-10" db="EMBL/GenBank/DDBJ databases">
        <title>Complete sequence of Mesorhizobium opportunistum WSM2075.</title>
        <authorList>
            <consortium name="US DOE Joint Genome Institute"/>
            <person name="Lucas S."/>
            <person name="Copeland A."/>
            <person name="Lapidus A."/>
            <person name="Cheng J.-F."/>
            <person name="Bruce D."/>
            <person name="Goodwin L."/>
            <person name="Pitluck S."/>
            <person name="Chertkov O."/>
            <person name="Misra M."/>
            <person name="Detter J.C."/>
            <person name="Han C."/>
            <person name="Tapia R."/>
            <person name="Land M."/>
            <person name="Hauser L."/>
            <person name="Kyrpides N."/>
            <person name="Ovchinnikova G."/>
            <person name="Mavrommatis K.M."/>
            <person name="Tiwari R.P."/>
            <person name="Howieson J.G."/>
            <person name="O'Hara G.W."/>
            <person name="Nandasena K.G."/>
            <person name="Woyke T."/>
        </authorList>
    </citation>
    <scope>NUCLEOTIDE SEQUENCE [LARGE SCALE GENOMIC DNA]</scope>
    <source>
        <strain evidence="4">LMG 24607 / HAMBI 3007 / WSM2075</strain>
    </source>
</reference>
<feature type="region of interest" description="Disordered" evidence="2">
    <location>
        <begin position="195"/>
        <end position="216"/>
    </location>
</feature>
<organism evidence="3 4">
    <name type="scientific">Mesorhizobium opportunistum (strain LMG 24607 / HAMBI 3007 / WSM2075)</name>
    <dbReference type="NCBI Taxonomy" id="536019"/>
    <lineage>
        <taxon>Bacteria</taxon>
        <taxon>Pseudomonadati</taxon>
        <taxon>Pseudomonadota</taxon>
        <taxon>Alphaproteobacteria</taxon>
        <taxon>Hyphomicrobiales</taxon>
        <taxon>Phyllobacteriaceae</taxon>
        <taxon>Mesorhizobium</taxon>
    </lineage>
</organism>
<accession>F7YA14</accession>
<evidence type="ECO:0000313" key="3">
    <source>
        <dbReference type="EMBL" id="AEH85351.1"/>
    </source>
</evidence>
<evidence type="ECO:0000313" key="4">
    <source>
        <dbReference type="Proteomes" id="UP000001623"/>
    </source>
</evidence>
<keyword evidence="1" id="KW-0175">Coiled coil</keyword>
<dbReference type="KEGG" id="mop:Mesop_0859"/>
<feature type="coiled-coil region" evidence="1">
    <location>
        <begin position="19"/>
        <end position="46"/>
    </location>
</feature>
<feature type="compositionally biased region" description="Basic and acidic residues" evidence="2">
    <location>
        <begin position="105"/>
        <end position="128"/>
    </location>
</feature>
<dbReference type="EMBL" id="CP002279">
    <property type="protein sequence ID" value="AEH85351.1"/>
    <property type="molecule type" value="Genomic_DNA"/>
</dbReference>
<gene>
    <name evidence="3" type="ordered locus">Mesop_0859</name>
</gene>
<feature type="compositionally biased region" description="Polar residues" evidence="2">
    <location>
        <begin position="93"/>
        <end position="104"/>
    </location>
</feature>
<evidence type="ECO:0000256" key="1">
    <source>
        <dbReference type="SAM" id="Coils"/>
    </source>
</evidence>